<evidence type="ECO:0008006" key="3">
    <source>
        <dbReference type="Google" id="ProtNLM"/>
    </source>
</evidence>
<name>A0A943IRW6_9FIRM</name>
<dbReference type="InterPro" id="IPR013324">
    <property type="entry name" value="RNA_pol_sigma_r3/r4-like"/>
</dbReference>
<protein>
    <recommendedName>
        <fullName evidence="3">DUF1492 domain-containing protein</fullName>
    </recommendedName>
</protein>
<reference evidence="1" key="1">
    <citation type="submission" date="2021-02" db="EMBL/GenBank/DDBJ databases">
        <title>Infant gut strain persistence is associated with maternal origin, phylogeny, and functional potential including surface adhesion and iron acquisition.</title>
        <authorList>
            <person name="Lou Y.C."/>
        </authorList>
    </citation>
    <scope>NUCLEOTIDE SEQUENCE</scope>
    <source>
        <strain evidence="1">L3_101_367G1_dasL3_101_367G1_metabat.metabat.26</strain>
    </source>
</reference>
<dbReference type="AlphaFoldDB" id="A0A943IRW6"/>
<dbReference type="EMBL" id="JAGZAM010000007">
    <property type="protein sequence ID" value="MBS5687407.1"/>
    <property type="molecule type" value="Genomic_DNA"/>
</dbReference>
<organism evidence="1 2">
    <name type="scientific">Faecalibacterium prausnitzii</name>
    <dbReference type="NCBI Taxonomy" id="853"/>
    <lineage>
        <taxon>Bacteria</taxon>
        <taxon>Bacillati</taxon>
        <taxon>Bacillota</taxon>
        <taxon>Clostridia</taxon>
        <taxon>Eubacteriales</taxon>
        <taxon>Oscillospiraceae</taxon>
        <taxon>Faecalibacterium</taxon>
    </lineage>
</organism>
<dbReference type="Proteomes" id="UP000733372">
    <property type="component" value="Unassembled WGS sequence"/>
</dbReference>
<evidence type="ECO:0000313" key="1">
    <source>
        <dbReference type="EMBL" id="MBS5687407.1"/>
    </source>
</evidence>
<accession>A0A943IRW6</accession>
<proteinExistence type="predicted"/>
<gene>
    <name evidence="1" type="ORF">KHW66_05000</name>
</gene>
<dbReference type="SUPFAM" id="SSF88659">
    <property type="entry name" value="Sigma3 and sigma4 domains of RNA polymerase sigma factors"/>
    <property type="match status" value="1"/>
</dbReference>
<evidence type="ECO:0000313" key="2">
    <source>
        <dbReference type="Proteomes" id="UP000733372"/>
    </source>
</evidence>
<comment type="caution">
    <text evidence="1">The sequence shown here is derived from an EMBL/GenBank/DDBJ whole genome shotgun (WGS) entry which is preliminary data.</text>
</comment>
<sequence>MTYEEKISWLSRYREAEKLYQRLSYRLAEAQEATRHITQNLSAAPGGSKDGQCLARAVERQEEAERRAYAQLAVLDALFAEIDAVLVQLDSAEYCALRKYYLDCLKWEQVAADMNFTSRGIFALRRRAIEHLKL</sequence>